<keyword evidence="1" id="KW-1133">Transmembrane helix</keyword>
<reference evidence="2 3" key="1">
    <citation type="journal article" date="2011" name="Stand. Genomic Sci.">
        <title>Complete genome sequence of Marivirga tractuosa type strain (H-43).</title>
        <authorList>
            <person name="Pagani I."/>
            <person name="Chertkov O."/>
            <person name="Lapidus A."/>
            <person name="Lucas S."/>
            <person name="Del Rio T.G."/>
            <person name="Tice H."/>
            <person name="Copeland A."/>
            <person name="Cheng J.F."/>
            <person name="Nolan M."/>
            <person name="Saunders E."/>
            <person name="Pitluck S."/>
            <person name="Held B."/>
            <person name="Goodwin L."/>
            <person name="Liolios K."/>
            <person name="Ovchinikova G."/>
            <person name="Ivanova N."/>
            <person name="Mavromatis K."/>
            <person name="Pati A."/>
            <person name="Chen A."/>
            <person name="Palaniappan K."/>
            <person name="Land M."/>
            <person name="Hauser L."/>
            <person name="Jeffries C.D."/>
            <person name="Detter J.C."/>
            <person name="Han C."/>
            <person name="Tapia R."/>
            <person name="Ngatchou-Djao O.D."/>
            <person name="Rohde M."/>
            <person name="Goker M."/>
            <person name="Spring S."/>
            <person name="Sikorski J."/>
            <person name="Woyke T."/>
            <person name="Bristow J."/>
            <person name="Eisen J.A."/>
            <person name="Markowitz V."/>
            <person name="Hugenholtz P."/>
            <person name="Klenk H.P."/>
            <person name="Kyrpides N.C."/>
        </authorList>
    </citation>
    <scope>NUCLEOTIDE SEQUENCE [LARGE SCALE GENOMIC DNA]</scope>
    <source>
        <strain evidence="3">ATCC 23168 / DSM 4126 / NBRC 15989 / NCIMB 1408 / VKM B-1430 / H-43</strain>
    </source>
</reference>
<sequence>MKLFLNGYLLVLLYFNTLRIAGIPLKLDFLMSILVVTLLFLSTKNVKKEEIIFLLLWLPFLLYQLLVIVFNMLFGFKDIFFLFIPVYILFSFYTLNHLFKSYRRLLIKHLKIFLFINFIAVMFQYFDVLSTNQIFENLYKSLSISVSGADSLHYKYLMMRPIGIIGNPIKLAFIIFIVGESIFRVEKKFYVKVITYLIILVSGARMVLIASLLYEVTKFFHSRYITKSQLIFISVSPFILVIASLVAYEYIEFFQYTIDKIINGEIGSTHSFSHRFMKYTDLFNLDFPKLLFGGYSIYYFKQYVDSEIVMRIYQFGIIGLTLWYLPFVWLIIKNKFTLNALAVIVFLFLNTITSFVFTNLLYIPFVLLFIITTQYKNNENSLYSF</sequence>
<evidence type="ECO:0000313" key="2">
    <source>
        <dbReference type="EMBL" id="ADR22637.1"/>
    </source>
</evidence>
<name>E4TQB4_MARTH</name>
<feature type="transmembrane region" description="Helical" evidence="1">
    <location>
        <begin position="312"/>
        <end position="332"/>
    </location>
</feature>
<dbReference type="EMBL" id="CP002349">
    <property type="protein sequence ID" value="ADR22637.1"/>
    <property type="molecule type" value="Genomic_DNA"/>
</dbReference>
<dbReference type="KEGG" id="mtt:Ftrac_2659"/>
<feature type="transmembrane region" description="Helical" evidence="1">
    <location>
        <begin position="53"/>
        <end position="73"/>
    </location>
</feature>
<protein>
    <submittedName>
        <fullName evidence="2">Uncharacterized protein</fullName>
    </submittedName>
</protein>
<feature type="transmembrane region" description="Helical" evidence="1">
    <location>
        <begin position="110"/>
        <end position="126"/>
    </location>
</feature>
<dbReference type="STRING" id="643867.Ftrac_2659"/>
<feature type="transmembrane region" description="Helical" evidence="1">
    <location>
        <begin position="20"/>
        <end position="41"/>
    </location>
</feature>
<feature type="transmembrane region" description="Helical" evidence="1">
    <location>
        <begin position="189"/>
        <end position="210"/>
    </location>
</feature>
<evidence type="ECO:0000313" key="3">
    <source>
        <dbReference type="Proteomes" id="UP000008720"/>
    </source>
</evidence>
<keyword evidence="1" id="KW-0812">Transmembrane</keyword>
<keyword evidence="3" id="KW-1185">Reference proteome</keyword>
<feature type="transmembrane region" description="Helical" evidence="1">
    <location>
        <begin position="157"/>
        <end position="177"/>
    </location>
</feature>
<organism evidence="2 3">
    <name type="scientific">Marivirga tractuosa (strain ATCC 23168 / DSM 4126 / NBRC 15989 / NCIMB 1408 / VKM B-1430 / H-43)</name>
    <name type="common">Microscilla tractuosa</name>
    <name type="synonym">Flexibacter tractuosus</name>
    <dbReference type="NCBI Taxonomy" id="643867"/>
    <lineage>
        <taxon>Bacteria</taxon>
        <taxon>Pseudomonadati</taxon>
        <taxon>Bacteroidota</taxon>
        <taxon>Cytophagia</taxon>
        <taxon>Cytophagales</taxon>
        <taxon>Marivirgaceae</taxon>
        <taxon>Marivirga</taxon>
    </lineage>
</organism>
<feature type="transmembrane region" description="Helical" evidence="1">
    <location>
        <begin position="344"/>
        <end position="371"/>
    </location>
</feature>
<feature type="transmembrane region" description="Helical" evidence="1">
    <location>
        <begin position="230"/>
        <end position="251"/>
    </location>
</feature>
<accession>E4TQB4</accession>
<evidence type="ECO:0000256" key="1">
    <source>
        <dbReference type="SAM" id="Phobius"/>
    </source>
</evidence>
<proteinExistence type="predicted"/>
<keyword evidence="1" id="KW-0472">Membrane</keyword>
<dbReference type="Proteomes" id="UP000008720">
    <property type="component" value="Chromosome"/>
</dbReference>
<gene>
    <name evidence="2" type="ordered locus">Ftrac_2659</name>
</gene>
<feature type="transmembrane region" description="Helical" evidence="1">
    <location>
        <begin position="79"/>
        <end position="98"/>
    </location>
</feature>
<dbReference type="AlphaFoldDB" id="E4TQB4"/>
<dbReference type="HOGENOM" id="CLU_717295_0_0_10"/>